<dbReference type="GeneID" id="99985429"/>
<keyword evidence="2" id="KW-1185">Reference proteome</keyword>
<gene>
    <name evidence="1" type="ORF">SAMN05216290_0687</name>
</gene>
<dbReference type="SUPFAM" id="SSF48576">
    <property type="entry name" value="Terpenoid synthases"/>
    <property type="match status" value="1"/>
</dbReference>
<dbReference type="EMBL" id="FOIR01000001">
    <property type="protein sequence ID" value="SEV91983.1"/>
    <property type="molecule type" value="Genomic_DNA"/>
</dbReference>
<dbReference type="CDD" id="cd00385">
    <property type="entry name" value="Isoprenoid_Biosyn_C1"/>
    <property type="match status" value="1"/>
</dbReference>
<reference evidence="2" key="1">
    <citation type="submission" date="2016-10" db="EMBL/GenBank/DDBJ databases">
        <authorList>
            <person name="Varghese N."/>
            <person name="Submissions S."/>
        </authorList>
    </citation>
    <scope>NUCLEOTIDE SEQUENCE [LARGE SCALE GENOMIC DNA]</scope>
    <source>
        <strain evidence="2">CGMCC 1.12402</strain>
    </source>
</reference>
<dbReference type="STRING" id="1267423.SAMN05216290_0687"/>
<evidence type="ECO:0008006" key="3">
    <source>
        <dbReference type="Google" id="ProtNLM"/>
    </source>
</evidence>
<dbReference type="InterPro" id="IPR008949">
    <property type="entry name" value="Isoprenoid_synthase_dom_sf"/>
</dbReference>
<protein>
    <recommendedName>
        <fullName evidence="3">Phytoene synthase</fullName>
    </recommendedName>
</protein>
<proteinExistence type="predicted"/>
<dbReference type="OrthoDB" id="658381at2"/>
<name>A0A1I0MUH9_9BACT</name>
<organism evidence="1 2">
    <name type="scientific">Roseivirga pacifica</name>
    <dbReference type="NCBI Taxonomy" id="1267423"/>
    <lineage>
        <taxon>Bacteria</taxon>
        <taxon>Pseudomonadati</taxon>
        <taxon>Bacteroidota</taxon>
        <taxon>Cytophagia</taxon>
        <taxon>Cytophagales</taxon>
        <taxon>Roseivirgaceae</taxon>
        <taxon>Roseivirga</taxon>
    </lineage>
</organism>
<dbReference type="AlphaFoldDB" id="A0A1I0MUH9"/>
<dbReference type="Proteomes" id="UP000199437">
    <property type="component" value="Unassembled WGS sequence"/>
</dbReference>
<accession>A0A1I0MUH9</accession>
<evidence type="ECO:0000313" key="1">
    <source>
        <dbReference type="EMBL" id="SEV91983.1"/>
    </source>
</evidence>
<evidence type="ECO:0000313" key="2">
    <source>
        <dbReference type="Proteomes" id="UP000199437"/>
    </source>
</evidence>
<dbReference type="RefSeq" id="WP_139177386.1">
    <property type="nucleotide sequence ID" value="NZ_FOIR01000001.1"/>
</dbReference>
<sequence length="304" mass="34745">MQHTILSDLEDFKRTNEHDLTEEDFEKITFYYGLAVPVIGELYCLLRGFKISHAERTALTYLGGTTGLFDDSFDKPGTSKEHLKELINNPSLELARNTRDKLLIKLYLKALDQSPFVTRIKQAANSVFDAQVQSKKQTDIATSAQEIVDITRQKGGASILFYRTALEGEIDETEQKLLLNIGFIGQLENDLFDIYKDREDGIRTLATISKSIPALRTQYESIISETFLLINQANFPKSNKRKFARMLAAVTTRGLVCLDQLEKLEHKGVFELSRYSRKQLICNMGAPKNIMRWVAYYLRWNAKA</sequence>